<evidence type="ECO:0000256" key="3">
    <source>
        <dbReference type="ARBA" id="ARBA00022837"/>
    </source>
</evidence>
<evidence type="ECO:0000256" key="6">
    <source>
        <dbReference type="PIRSR" id="PIRSR609118-1"/>
    </source>
</evidence>
<evidence type="ECO:0000313" key="9">
    <source>
        <dbReference type="Proteomes" id="UP000241394"/>
    </source>
</evidence>
<dbReference type="GO" id="GO:0005544">
    <property type="term" value="F:calcium-dependent phospholipid binding"/>
    <property type="evidence" value="ECO:0007669"/>
    <property type="project" value="UniProtKB-KW"/>
</dbReference>
<dbReference type="PRINTS" id="PR00196">
    <property type="entry name" value="ANNEXIN"/>
</dbReference>
<feature type="binding site" evidence="6">
    <location>
        <position position="298"/>
    </location>
    <ligand>
        <name>Ca(2+)</name>
        <dbReference type="ChEBI" id="CHEBI:29108"/>
        <label>3</label>
    </ligand>
</feature>
<dbReference type="InParanoid" id="A0A2R6QKL0"/>
<organism evidence="8 9">
    <name type="scientific">Actinidia chinensis var. chinensis</name>
    <name type="common">Chinese soft-hair kiwi</name>
    <dbReference type="NCBI Taxonomy" id="1590841"/>
    <lineage>
        <taxon>Eukaryota</taxon>
        <taxon>Viridiplantae</taxon>
        <taxon>Streptophyta</taxon>
        <taxon>Embryophyta</taxon>
        <taxon>Tracheophyta</taxon>
        <taxon>Spermatophyta</taxon>
        <taxon>Magnoliopsida</taxon>
        <taxon>eudicotyledons</taxon>
        <taxon>Gunneridae</taxon>
        <taxon>Pentapetalae</taxon>
        <taxon>asterids</taxon>
        <taxon>Ericales</taxon>
        <taxon>Actinidiaceae</taxon>
        <taxon>Actinidia</taxon>
    </lineage>
</organism>
<dbReference type="FunFam" id="1.10.220.10:FF:000009">
    <property type="entry name" value="Annexin"/>
    <property type="match status" value="1"/>
</dbReference>
<feature type="binding site" evidence="6">
    <location>
        <position position="255"/>
    </location>
    <ligand>
        <name>Ca(2+)</name>
        <dbReference type="ChEBI" id="CHEBI:29108"/>
        <label>2</label>
    </ligand>
</feature>
<reference evidence="9" key="2">
    <citation type="journal article" date="2018" name="BMC Genomics">
        <title>A manually annotated Actinidia chinensis var. chinensis (kiwifruit) genome highlights the challenges associated with draft genomes and gene prediction in plants.</title>
        <authorList>
            <person name="Pilkington S.M."/>
            <person name="Crowhurst R."/>
            <person name="Hilario E."/>
            <person name="Nardozza S."/>
            <person name="Fraser L."/>
            <person name="Peng Y."/>
            <person name="Gunaseelan K."/>
            <person name="Simpson R."/>
            <person name="Tahir J."/>
            <person name="Deroles S.C."/>
            <person name="Templeton K."/>
            <person name="Luo Z."/>
            <person name="Davy M."/>
            <person name="Cheng C."/>
            <person name="McNeilage M."/>
            <person name="Scaglione D."/>
            <person name="Liu Y."/>
            <person name="Zhang Q."/>
            <person name="Datson P."/>
            <person name="De Silva N."/>
            <person name="Gardiner S.E."/>
            <person name="Bassett H."/>
            <person name="Chagne D."/>
            <person name="McCallum J."/>
            <person name="Dzierzon H."/>
            <person name="Deng C."/>
            <person name="Wang Y.Y."/>
            <person name="Barron L."/>
            <person name="Manako K."/>
            <person name="Bowen J."/>
            <person name="Foster T.M."/>
            <person name="Erridge Z.A."/>
            <person name="Tiffin H."/>
            <person name="Waite C.N."/>
            <person name="Davies K.M."/>
            <person name="Grierson E.P."/>
            <person name="Laing W.A."/>
            <person name="Kirk R."/>
            <person name="Chen X."/>
            <person name="Wood M."/>
            <person name="Montefiori M."/>
            <person name="Brummell D.A."/>
            <person name="Schwinn K.E."/>
            <person name="Catanach A."/>
            <person name="Fullerton C."/>
            <person name="Li D."/>
            <person name="Meiyalaghan S."/>
            <person name="Nieuwenhuizen N."/>
            <person name="Read N."/>
            <person name="Prakash R."/>
            <person name="Hunter D."/>
            <person name="Zhang H."/>
            <person name="McKenzie M."/>
            <person name="Knabel M."/>
            <person name="Harris A."/>
            <person name="Allan A.C."/>
            <person name="Gleave A."/>
            <person name="Chen A."/>
            <person name="Janssen B.J."/>
            <person name="Plunkett B."/>
            <person name="Ampomah-Dwamena C."/>
            <person name="Voogd C."/>
            <person name="Leif D."/>
            <person name="Lafferty D."/>
            <person name="Souleyre E.J.F."/>
            <person name="Varkonyi-Gasic E."/>
            <person name="Gambi F."/>
            <person name="Hanley J."/>
            <person name="Yao J.L."/>
            <person name="Cheung J."/>
            <person name="David K.M."/>
            <person name="Warren B."/>
            <person name="Marsh K."/>
            <person name="Snowden K.C."/>
            <person name="Lin-Wang K."/>
            <person name="Brian L."/>
            <person name="Martinez-Sanchez M."/>
            <person name="Wang M."/>
            <person name="Ileperuma N."/>
            <person name="Macnee N."/>
            <person name="Campin R."/>
            <person name="McAtee P."/>
            <person name="Drummond R.S.M."/>
            <person name="Espley R.V."/>
            <person name="Ireland H.S."/>
            <person name="Wu R."/>
            <person name="Atkinson R.G."/>
            <person name="Karunairetnam S."/>
            <person name="Bulley S."/>
            <person name="Chunkath S."/>
            <person name="Hanley Z."/>
            <person name="Storey R."/>
            <person name="Thrimawithana A.H."/>
            <person name="Thomson S."/>
            <person name="David C."/>
            <person name="Testolin R."/>
            <person name="Huang H."/>
            <person name="Hellens R.P."/>
            <person name="Schaffer R.J."/>
        </authorList>
    </citation>
    <scope>NUCLEOTIDE SEQUENCE [LARGE SCALE GENOMIC DNA]</scope>
    <source>
        <strain evidence="9">cv. Red5</strain>
    </source>
</reference>
<accession>A0A2R6QKL0</accession>
<feature type="binding site" evidence="6">
    <location>
        <position position="297"/>
    </location>
    <ligand>
        <name>Ca(2+)</name>
        <dbReference type="ChEBI" id="CHEBI:29108"/>
        <label>2</label>
    </ligand>
</feature>
<feature type="binding site" evidence="6">
    <location>
        <position position="257"/>
    </location>
    <ligand>
        <name>Ca(2+)</name>
        <dbReference type="ChEBI" id="CHEBI:29108"/>
        <label>2</label>
    </ligand>
</feature>
<dbReference type="GO" id="GO:0009414">
    <property type="term" value="P:response to water deprivation"/>
    <property type="evidence" value="ECO:0007669"/>
    <property type="project" value="TreeGrafter"/>
</dbReference>
<comment type="similarity">
    <text evidence="7">Belongs to the annexin family.</text>
</comment>
<evidence type="ECO:0000256" key="4">
    <source>
        <dbReference type="ARBA" id="ARBA00023216"/>
    </source>
</evidence>
<dbReference type="PRINTS" id="PR01814">
    <property type="entry name" value="ANNEXINPLANT"/>
</dbReference>
<dbReference type="Gene3D" id="1.10.220.10">
    <property type="entry name" value="Annexin"/>
    <property type="match status" value="4"/>
</dbReference>
<gene>
    <name evidence="8" type="ORF">CEY00_Acc17026</name>
</gene>
<dbReference type="PROSITE" id="PS51897">
    <property type="entry name" value="ANNEXIN_2"/>
    <property type="match status" value="4"/>
</dbReference>
<dbReference type="GO" id="GO:0005737">
    <property type="term" value="C:cytoplasm"/>
    <property type="evidence" value="ECO:0007669"/>
    <property type="project" value="TreeGrafter"/>
</dbReference>
<dbReference type="FunCoup" id="A0A2R6QKL0">
    <property type="interactions" value="104"/>
</dbReference>
<dbReference type="STRING" id="1590841.A0A2R6QKL0"/>
<dbReference type="GO" id="GO:0009409">
    <property type="term" value="P:response to cold"/>
    <property type="evidence" value="ECO:0007669"/>
    <property type="project" value="TreeGrafter"/>
</dbReference>
<keyword evidence="4 7" id="KW-0041">Annexin</keyword>
<feature type="binding site" evidence="6">
    <location>
        <position position="67"/>
    </location>
    <ligand>
        <name>Ca(2+)</name>
        <dbReference type="ChEBI" id="CHEBI:29108"/>
        <label>1</label>
    </ligand>
</feature>
<dbReference type="InterPro" id="IPR018252">
    <property type="entry name" value="Annexin_repeat_CS"/>
</dbReference>
<sequence length="314" mass="35154">MATLIAPEHPSPVADAEAIRKAVQGWGTDEGAIISIIGHRNAVQRKLIRQAYANIYQEDLVNRLESELSGEFEKAVYRWMLDPADRDAILANVAINQSTTDYRVIIELSCINSPEELLAVKRAYHARYKQSLEEDLAAHTSGDLRKLLVALVGIHRYDGDEIDASLANSEANVLHTAIKESVLNHDEIIRVASTRSKAQLMATFNCYKDEHGISITKHLVDTSANQYLAAMRTAVRCVNDPKKYYEKVVRNALNKPGTDKDALTRVIVTRAERDLKEIKDLYYKRNSVSLDDAVAKETSGDYKAFLLNLLGKED</sequence>
<dbReference type="EMBL" id="NKQK01000015">
    <property type="protein sequence ID" value="PSS09938.1"/>
    <property type="molecule type" value="Genomic_DNA"/>
</dbReference>
<dbReference type="PANTHER" id="PTHR10502:SF193">
    <property type="entry name" value="ANNEXIN D8"/>
    <property type="match status" value="1"/>
</dbReference>
<dbReference type="SMART" id="SM00335">
    <property type="entry name" value="ANX"/>
    <property type="match status" value="3"/>
</dbReference>
<proteinExistence type="inferred from homology"/>
<dbReference type="PANTHER" id="PTHR10502">
    <property type="entry name" value="ANNEXIN"/>
    <property type="match status" value="1"/>
</dbReference>
<keyword evidence="9" id="KW-1185">Reference proteome</keyword>
<evidence type="ECO:0000256" key="5">
    <source>
        <dbReference type="ARBA" id="ARBA00023302"/>
    </source>
</evidence>
<feature type="binding site" evidence="6">
    <location>
        <position position="25"/>
    </location>
    <ligand>
        <name>Ca(2+)</name>
        <dbReference type="ChEBI" id="CHEBI:29108"/>
        <label>1</label>
    </ligand>
</feature>
<dbReference type="FunFam" id="1.10.220.10:FF:000006">
    <property type="entry name" value="Annexin"/>
    <property type="match status" value="1"/>
</dbReference>
<keyword evidence="1 6" id="KW-0479">Metal-binding</keyword>
<dbReference type="OMA" id="DLMRIRT"/>
<dbReference type="InterPro" id="IPR018502">
    <property type="entry name" value="Annexin_repeat"/>
</dbReference>
<evidence type="ECO:0000256" key="2">
    <source>
        <dbReference type="ARBA" id="ARBA00022737"/>
    </source>
</evidence>
<dbReference type="OrthoDB" id="37886at2759"/>
<dbReference type="Pfam" id="PF00191">
    <property type="entry name" value="Annexin"/>
    <property type="match status" value="4"/>
</dbReference>
<feature type="binding site" evidence="6">
    <location>
        <position position="295"/>
    </location>
    <ligand>
        <name>Ca(2+)</name>
        <dbReference type="ChEBI" id="CHEBI:29108"/>
        <label>3</label>
    </ligand>
</feature>
<dbReference type="Proteomes" id="UP000241394">
    <property type="component" value="Chromosome LG15"/>
</dbReference>
<evidence type="ECO:0000313" key="8">
    <source>
        <dbReference type="EMBL" id="PSS09938.1"/>
    </source>
</evidence>
<protein>
    <recommendedName>
        <fullName evidence="7">Annexin</fullName>
    </recommendedName>
</protein>
<dbReference type="PROSITE" id="PS00223">
    <property type="entry name" value="ANNEXIN_1"/>
    <property type="match status" value="1"/>
</dbReference>
<dbReference type="GO" id="GO:0005509">
    <property type="term" value="F:calcium ion binding"/>
    <property type="evidence" value="ECO:0007669"/>
    <property type="project" value="InterPro"/>
</dbReference>
<evidence type="ECO:0000256" key="7">
    <source>
        <dbReference type="RuleBase" id="RU003540"/>
    </source>
</evidence>
<dbReference type="InterPro" id="IPR001464">
    <property type="entry name" value="Annexin"/>
</dbReference>
<dbReference type="FunFam" id="1.10.220.10:FF:000008">
    <property type="entry name" value="Annexin"/>
    <property type="match status" value="1"/>
</dbReference>
<feature type="binding site" evidence="6">
    <location>
        <position position="27"/>
    </location>
    <ligand>
        <name>Ca(2+)</name>
        <dbReference type="ChEBI" id="CHEBI:29108"/>
        <label>1</label>
    </ligand>
</feature>
<dbReference type="Gramene" id="PSS09938">
    <property type="protein sequence ID" value="PSS09938"/>
    <property type="gene ID" value="CEY00_Acc17026"/>
</dbReference>
<dbReference type="GO" id="GO:0009408">
    <property type="term" value="P:response to heat"/>
    <property type="evidence" value="ECO:0007669"/>
    <property type="project" value="TreeGrafter"/>
</dbReference>
<dbReference type="GO" id="GO:0009651">
    <property type="term" value="P:response to salt stress"/>
    <property type="evidence" value="ECO:0007669"/>
    <property type="project" value="TreeGrafter"/>
</dbReference>
<evidence type="ECO:0000256" key="1">
    <source>
        <dbReference type="ARBA" id="ARBA00022723"/>
    </source>
</evidence>
<dbReference type="AlphaFoldDB" id="A0A2R6QKL0"/>
<name>A0A2R6QKL0_ACTCC</name>
<keyword evidence="5 7" id="KW-0111">Calcium/phospholipid-binding</keyword>
<comment type="domain">
    <text evidence="7">A pair of annexin repeats may form one binding site for calcium and phospholipid.</text>
</comment>
<dbReference type="GO" id="GO:0001786">
    <property type="term" value="F:phosphatidylserine binding"/>
    <property type="evidence" value="ECO:0007669"/>
    <property type="project" value="TreeGrafter"/>
</dbReference>
<dbReference type="InterPro" id="IPR037104">
    <property type="entry name" value="Annexin_sf"/>
</dbReference>
<comment type="caution">
    <text evidence="8">The sequence shown here is derived from an EMBL/GenBank/DDBJ whole genome shotgun (WGS) entry which is preliminary data.</text>
</comment>
<reference evidence="8 9" key="1">
    <citation type="submission" date="2017-07" db="EMBL/GenBank/DDBJ databases">
        <title>An improved, manually edited Actinidia chinensis var. chinensis (kiwifruit) genome highlights the challenges associated with draft genomes and gene prediction in plants.</title>
        <authorList>
            <person name="Pilkington S."/>
            <person name="Crowhurst R."/>
            <person name="Hilario E."/>
            <person name="Nardozza S."/>
            <person name="Fraser L."/>
            <person name="Peng Y."/>
            <person name="Gunaseelan K."/>
            <person name="Simpson R."/>
            <person name="Tahir J."/>
            <person name="Deroles S."/>
            <person name="Templeton K."/>
            <person name="Luo Z."/>
            <person name="Davy M."/>
            <person name="Cheng C."/>
            <person name="Mcneilage M."/>
            <person name="Scaglione D."/>
            <person name="Liu Y."/>
            <person name="Zhang Q."/>
            <person name="Datson P."/>
            <person name="De Silva N."/>
            <person name="Gardiner S."/>
            <person name="Bassett H."/>
            <person name="Chagne D."/>
            <person name="Mccallum J."/>
            <person name="Dzierzon H."/>
            <person name="Deng C."/>
            <person name="Wang Y.-Y."/>
            <person name="Barron N."/>
            <person name="Manako K."/>
            <person name="Bowen J."/>
            <person name="Foster T."/>
            <person name="Erridge Z."/>
            <person name="Tiffin H."/>
            <person name="Waite C."/>
            <person name="Davies K."/>
            <person name="Grierson E."/>
            <person name="Laing W."/>
            <person name="Kirk R."/>
            <person name="Chen X."/>
            <person name="Wood M."/>
            <person name="Montefiori M."/>
            <person name="Brummell D."/>
            <person name="Schwinn K."/>
            <person name="Catanach A."/>
            <person name="Fullerton C."/>
            <person name="Li D."/>
            <person name="Meiyalaghan S."/>
            <person name="Nieuwenhuizen N."/>
            <person name="Read N."/>
            <person name="Prakash R."/>
            <person name="Hunter D."/>
            <person name="Zhang H."/>
            <person name="Mckenzie M."/>
            <person name="Knabel M."/>
            <person name="Harris A."/>
            <person name="Allan A."/>
            <person name="Chen A."/>
            <person name="Janssen B."/>
            <person name="Plunkett B."/>
            <person name="Dwamena C."/>
            <person name="Voogd C."/>
            <person name="Leif D."/>
            <person name="Lafferty D."/>
            <person name="Souleyre E."/>
            <person name="Varkonyi-Gasic E."/>
            <person name="Gambi F."/>
            <person name="Hanley J."/>
            <person name="Yao J.-L."/>
            <person name="Cheung J."/>
            <person name="David K."/>
            <person name="Warren B."/>
            <person name="Marsh K."/>
            <person name="Snowden K."/>
            <person name="Lin-Wang K."/>
            <person name="Brian L."/>
            <person name="Martinez-Sanchez M."/>
            <person name="Wang M."/>
            <person name="Ileperuma N."/>
            <person name="Macnee N."/>
            <person name="Campin R."/>
            <person name="Mcatee P."/>
            <person name="Drummond R."/>
            <person name="Espley R."/>
            <person name="Ireland H."/>
            <person name="Wu R."/>
            <person name="Atkinson R."/>
            <person name="Karunairetnam S."/>
            <person name="Bulley S."/>
            <person name="Chunkath S."/>
            <person name="Hanley Z."/>
            <person name="Storey R."/>
            <person name="Thrimawithana A."/>
            <person name="Thomson S."/>
            <person name="David C."/>
            <person name="Testolin R."/>
        </authorList>
    </citation>
    <scope>NUCLEOTIDE SEQUENCE [LARGE SCALE GENOMIC DNA]</scope>
    <source>
        <strain evidence="9">cv. Red5</strain>
        <tissue evidence="8">Young leaf</tissue>
    </source>
</reference>
<dbReference type="FunFam" id="1.10.220.10:FF:000001">
    <property type="entry name" value="Annexin"/>
    <property type="match status" value="1"/>
</dbReference>
<dbReference type="InterPro" id="IPR009118">
    <property type="entry name" value="AnnexinD_plant"/>
</dbReference>
<keyword evidence="3 6" id="KW-0106">Calcium</keyword>
<dbReference type="SUPFAM" id="SSF47874">
    <property type="entry name" value="Annexin"/>
    <property type="match status" value="1"/>
</dbReference>
<dbReference type="GO" id="GO:0005886">
    <property type="term" value="C:plasma membrane"/>
    <property type="evidence" value="ECO:0007669"/>
    <property type="project" value="TreeGrafter"/>
</dbReference>
<keyword evidence="2 7" id="KW-0677">Repeat</keyword>